<dbReference type="Pfam" id="PF01627">
    <property type="entry name" value="Hpt"/>
    <property type="match status" value="1"/>
</dbReference>
<dbReference type="GO" id="GO:0052621">
    <property type="term" value="F:diguanylate cyclase activity"/>
    <property type="evidence" value="ECO:0007669"/>
    <property type="project" value="UniProtKB-EC"/>
</dbReference>
<dbReference type="KEGG" id="upv:EJN92_17775"/>
<dbReference type="Gene3D" id="1.20.120.160">
    <property type="entry name" value="HPT domain"/>
    <property type="match status" value="1"/>
</dbReference>
<dbReference type="SMART" id="SM00448">
    <property type="entry name" value="REC"/>
    <property type="match status" value="2"/>
</dbReference>
<evidence type="ECO:0000256" key="4">
    <source>
        <dbReference type="PROSITE-ProRule" id="PRU00110"/>
    </source>
</evidence>
<dbReference type="RefSeq" id="WP_126129039.1">
    <property type="nucleotide sequence ID" value="NZ_CP034464.1"/>
</dbReference>
<evidence type="ECO:0000259" key="8">
    <source>
        <dbReference type="PROSITE" id="PS50894"/>
    </source>
</evidence>
<dbReference type="CDD" id="cd01949">
    <property type="entry name" value="GGDEF"/>
    <property type="match status" value="1"/>
</dbReference>
<dbReference type="SUPFAM" id="SSF47226">
    <property type="entry name" value="Histidine-containing phosphotransfer domain, HPT domain"/>
    <property type="match status" value="1"/>
</dbReference>
<dbReference type="PROSITE" id="PS50894">
    <property type="entry name" value="HPT"/>
    <property type="match status" value="1"/>
</dbReference>
<dbReference type="GO" id="GO:0043709">
    <property type="term" value="P:cell adhesion involved in single-species biofilm formation"/>
    <property type="evidence" value="ECO:0007669"/>
    <property type="project" value="TreeGrafter"/>
</dbReference>
<dbReference type="InterPro" id="IPR011006">
    <property type="entry name" value="CheY-like_superfamily"/>
</dbReference>
<dbReference type="SMART" id="SM00267">
    <property type="entry name" value="GGDEF"/>
    <property type="match status" value="1"/>
</dbReference>
<dbReference type="GO" id="GO:1902201">
    <property type="term" value="P:negative regulation of bacterial-type flagellum-dependent cell motility"/>
    <property type="evidence" value="ECO:0007669"/>
    <property type="project" value="TreeGrafter"/>
</dbReference>
<dbReference type="AlphaFoldDB" id="A0A3Q9BUD3"/>
<feature type="domain" description="Response regulatory" evidence="6">
    <location>
        <begin position="262"/>
        <end position="378"/>
    </location>
</feature>
<dbReference type="GO" id="GO:0005886">
    <property type="term" value="C:plasma membrane"/>
    <property type="evidence" value="ECO:0007669"/>
    <property type="project" value="TreeGrafter"/>
</dbReference>
<dbReference type="Pfam" id="PF00990">
    <property type="entry name" value="GGDEF"/>
    <property type="match status" value="1"/>
</dbReference>
<proteinExistence type="predicted"/>
<feature type="modified residue" description="4-aspartylphosphate" evidence="5">
    <location>
        <position position="311"/>
    </location>
</feature>
<organism evidence="9 10">
    <name type="scientific">Undibacterium parvum</name>
    <dbReference type="NCBI Taxonomy" id="401471"/>
    <lineage>
        <taxon>Bacteria</taxon>
        <taxon>Pseudomonadati</taxon>
        <taxon>Pseudomonadota</taxon>
        <taxon>Betaproteobacteria</taxon>
        <taxon>Burkholderiales</taxon>
        <taxon>Oxalobacteraceae</taxon>
        <taxon>Undibacterium</taxon>
    </lineage>
</organism>
<feature type="domain" description="GGDEF" evidence="7">
    <location>
        <begin position="418"/>
        <end position="550"/>
    </location>
</feature>
<dbReference type="Proteomes" id="UP000275663">
    <property type="component" value="Chromosome"/>
</dbReference>
<dbReference type="PANTHER" id="PTHR45138:SF9">
    <property type="entry name" value="DIGUANYLATE CYCLASE DGCM-RELATED"/>
    <property type="match status" value="1"/>
</dbReference>
<dbReference type="CDD" id="cd00156">
    <property type="entry name" value="REC"/>
    <property type="match status" value="1"/>
</dbReference>
<evidence type="ECO:0000256" key="3">
    <source>
        <dbReference type="ARBA" id="ARBA00034247"/>
    </source>
</evidence>
<keyword evidence="2" id="KW-0902">Two-component regulatory system</keyword>
<dbReference type="Gene3D" id="3.30.70.270">
    <property type="match status" value="1"/>
</dbReference>
<reference evidence="9 10" key="1">
    <citation type="journal article" date="2011" name="Int. J. Syst. Evol. Microbiol.">
        <title>Description of Undibacterium oligocarboniphilum sp. nov., isolated from purified water, and Undibacterium pigrum strain CCUG 49012 as the type strain of Undibacterium parvum sp. nov., and emended descriptions of the genus Undibacterium and the species Undibacterium pigrum.</title>
        <authorList>
            <person name="Eder W."/>
            <person name="Wanner G."/>
            <person name="Ludwig W."/>
            <person name="Busse H.J."/>
            <person name="Ziemke-Kageler F."/>
            <person name="Lang E."/>
        </authorList>
    </citation>
    <scope>NUCLEOTIDE SEQUENCE [LARGE SCALE GENOMIC DNA]</scope>
    <source>
        <strain evidence="9 10">DSM 23061</strain>
    </source>
</reference>
<dbReference type="InterPro" id="IPR036641">
    <property type="entry name" value="HPT_dom_sf"/>
</dbReference>
<evidence type="ECO:0000256" key="1">
    <source>
        <dbReference type="ARBA" id="ARBA00012528"/>
    </source>
</evidence>
<dbReference type="PROSITE" id="PS50110">
    <property type="entry name" value="RESPONSE_REGULATORY"/>
    <property type="match status" value="2"/>
</dbReference>
<keyword evidence="5" id="KW-0597">Phosphoprotein</keyword>
<evidence type="ECO:0000313" key="10">
    <source>
        <dbReference type="Proteomes" id="UP000275663"/>
    </source>
</evidence>
<gene>
    <name evidence="9" type="ORF">EJN92_17775</name>
</gene>
<dbReference type="SUPFAM" id="SSF52172">
    <property type="entry name" value="CheY-like"/>
    <property type="match status" value="2"/>
</dbReference>
<evidence type="ECO:0000256" key="5">
    <source>
        <dbReference type="PROSITE-ProRule" id="PRU00169"/>
    </source>
</evidence>
<dbReference type="InterPro" id="IPR043128">
    <property type="entry name" value="Rev_trsase/Diguanyl_cyclase"/>
</dbReference>
<dbReference type="FunFam" id="3.30.70.270:FF:000001">
    <property type="entry name" value="Diguanylate cyclase domain protein"/>
    <property type="match status" value="1"/>
</dbReference>
<dbReference type="OrthoDB" id="9813903at2"/>
<dbReference type="GO" id="GO:0004672">
    <property type="term" value="F:protein kinase activity"/>
    <property type="evidence" value="ECO:0007669"/>
    <property type="project" value="UniProtKB-ARBA"/>
</dbReference>
<dbReference type="InterPro" id="IPR029787">
    <property type="entry name" value="Nucleotide_cyclase"/>
</dbReference>
<comment type="caution">
    <text evidence="5">Lacks conserved residue(s) required for the propagation of feature annotation.</text>
</comment>
<dbReference type="NCBIfam" id="TIGR00254">
    <property type="entry name" value="GGDEF"/>
    <property type="match status" value="1"/>
</dbReference>
<dbReference type="GO" id="GO:0000160">
    <property type="term" value="P:phosphorelay signal transduction system"/>
    <property type="evidence" value="ECO:0007669"/>
    <property type="project" value="UniProtKB-KW"/>
</dbReference>
<feature type="domain" description="Response regulatory" evidence="6">
    <location>
        <begin position="136"/>
        <end position="253"/>
    </location>
</feature>
<feature type="domain" description="HPt" evidence="8">
    <location>
        <begin position="8"/>
        <end position="119"/>
    </location>
</feature>
<sequence length="553" mass="60655">MDAKEDSLQDALAALNLLFAEKLPSKLAEIEAALAQFMEHPQDVDALTLLHRLLHTMSGSAGTFGFDDLGRRSRQLEVRIKALLTGAVWIDLERAQFNADVRDYLAGALLPTKDAALALAPVMLANKTQDDASSRLIYILDQDAAMCTSIGVQLQHFGYSFEIIPDLKALAGKLAAIDPELILMNLGAGDDAYAGASEIERIRASGISSAQVLFFADTNSFQNRLRAVRSGGSAYVTKPVDMSLLIERVDGLMKNAYNKGYRILIIDDDVATSKYHASILESAHMSVQVLNNPLQLFEVMSEFRPELILLDVYMPKCDGVELAKMVRQDDTFLDIPIVFLSTERDFAKQLDAVKAGADDFLSKPIPAEFLVSAISTRAERYRSLRTLILRDGLTGLYNHTAIKEELISEVAISNRNQAALAVAMLDLDNFKHVNDTYGHPIGDQVLRTLSRLLRQRLRRSDVLGRYGGEEFLVIFPATSALSAQIVLDEVRLAFMALQQHSEQGEFSVTFSAGVSDLSLAQDVDALIACADAALYEAKKTGKNRVVLGLAKPS</sequence>
<dbReference type="PANTHER" id="PTHR45138">
    <property type="entry name" value="REGULATORY COMPONENTS OF SENSORY TRANSDUCTION SYSTEM"/>
    <property type="match status" value="1"/>
</dbReference>
<comment type="catalytic activity">
    <reaction evidence="3">
        <text>2 GTP = 3',3'-c-di-GMP + 2 diphosphate</text>
        <dbReference type="Rhea" id="RHEA:24898"/>
        <dbReference type="ChEBI" id="CHEBI:33019"/>
        <dbReference type="ChEBI" id="CHEBI:37565"/>
        <dbReference type="ChEBI" id="CHEBI:58805"/>
        <dbReference type="EC" id="2.7.7.65"/>
    </reaction>
</comment>
<dbReference type="InterPro" id="IPR000160">
    <property type="entry name" value="GGDEF_dom"/>
</dbReference>
<protein>
    <recommendedName>
        <fullName evidence="1">diguanylate cyclase</fullName>
        <ecNumber evidence="1">2.7.7.65</ecNumber>
    </recommendedName>
</protein>
<dbReference type="InterPro" id="IPR001789">
    <property type="entry name" value="Sig_transdc_resp-reg_receiver"/>
</dbReference>
<dbReference type="PROSITE" id="PS50887">
    <property type="entry name" value="GGDEF"/>
    <property type="match status" value="1"/>
</dbReference>
<dbReference type="Gene3D" id="3.40.50.2300">
    <property type="match status" value="2"/>
</dbReference>
<dbReference type="SUPFAM" id="SSF55073">
    <property type="entry name" value="Nucleotide cyclase"/>
    <property type="match status" value="1"/>
</dbReference>
<evidence type="ECO:0000256" key="2">
    <source>
        <dbReference type="ARBA" id="ARBA00023012"/>
    </source>
</evidence>
<feature type="modified residue" description="Phosphohistidine" evidence="4">
    <location>
        <position position="55"/>
    </location>
</feature>
<dbReference type="EMBL" id="CP034464">
    <property type="protein sequence ID" value="AZP13670.1"/>
    <property type="molecule type" value="Genomic_DNA"/>
</dbReference>
<dbReference type="InterPro" id="IPR050469">
    <property type="entry name" value="Diguanylate_Cyclase"/>
</dbReference>
<evidence type="ECO:0000259" key="6">
    <source>
        <dbReference type="PROSITE" id="PS50110"/>
    </source>
</evidence>
<dbReference type="Pfam" id="PF00072">
    <property type="entry name" value="Response_reg"/>
    <property type="match status" value="1"/>
</dbReference>
<dbReference type="InterPro" id="IPR008207">
    <property type="entry name" value="Sig_transdc_His_kin_Hpt_dom"/>
</dbReference>
<evidence type="ECO:0000313" key="9">
    <source>
        <dbReference type="EMBL" id="AZP13670.1"/>
    </source>
</evidence>
<keyword evidence="10" id="KW-1185">Reference proteome</keyword>
<accession>A0A3Q9BUD3</accession>
<name>A0A3Q9BUD3_9BURK</name>
<evidence type="ECO:0000259" key="7">
    <source>
        <dbReference type="PROSITE" id="PS50887"/>
    </source>
</evidence>
<dbReference type="EC" id="2.7.7.65" evidence="1"/>